<keyword evidence="1" id="KW-0418">Kinase</keyword>
<accession>A0A9W8QUC0</accession>
<evidence type="ECO:0000313" key="2">
    <source>
        <dbReference type="Proteomes" id="UP001152087"/>
    </source>
</evidence>
<dbReference type="EC" id="2.7.11.1" evidence="1"/>
<dbReference type="AlphaFoldDB" id="A0A9W8QUC0"/>
<protein>
    <submittedName>
        <fullName evidence="1">Serine/threonine kinase</fullName>
        <ecNumber evidence="1">2.7.11.1</ecNumber>
    </submittedName>
</protein>
<proteinExistence type="predicted"/>
<reference evidence="1" key="1">
    <citation type="submission" date="2022-09" db="EMBL/GenBank/DDBJ databases">
        <title>Fusarium specimens isolated from Avocado Roots.</title>
        <authorList>
            <person name="Stajich J."/>
            <person name="Roper C."/>
            <person name="Heimlech-Rivalta G."/>
        </authorList>
    </citation>
    <scope>NUCLEOTIDE SEQUENCE</scope>
    <source>
        <strain evidence="1">A02</strain>
    </source>
</reference>
<evidence type="ECO:0000313" key="1">
    <source>
        <dbReference type="EMBL" id="KAJ4176586.1"/>
    </source>
</evidence>
<comment type="caution">
    <text evidence="1">The sequence shown here is derived from an EMBL/GenBank/DDBJ whole genome shotgun (WGS) entry which is preliminary data.</text>
</comment>
<dbReference type="Proteomes" id="UP001152087">
    <property type="component" value="Unassembled WGS sequence"/>
</dbReference>
<gene>
    <name evidence="1" type="primary">PKC1_4</name>
    <name evidence="1" type="ORF">NW755_014333</name>
</gene>
<sequence>MIETEFRPFGYTIVAYKKMIKAAHGLNVKTQPDPNALQAITTNETTPCRPLPPGNDDYDLSFDPEQLALRIITPSLEVVVVEDPAVKVPKQVALFILDARLVVCLLLLPCLILDVRMDVRMDVRIDVWEIHL</sequence>
<keyword evidence="2" id="KW-1185">Reference proteome</keyword>
<name>A0A9W8QUC0_9HYPO</name>
<dbReference type="GO" id="GO:0004674">
    <property type="term" value="F:protein serine/threonine kinase activity"/>
    <property type="evidence" value="ECO:0007669"/>
    <property type="project" value="UniProtKB-EC"/>
</dbReference>
<dbReference type="EMBL" id="JAOQAV010000173">
    <property type="protein sequence ID" value="KAJ4176586.1"/>
    <property type="molecule type" value="Genomic_DNA"/>
</dbReference>
<keyword evidence="1" id="KW-0808">Transferase</keyword>
<organism evidence="1 2">
    <name type="scientific">Fusarium falciforme</name>
    <dbReference type="NCBI Taxonomy" id="195108"/>
    <lineage>
        <taxon>Eukaryota</taxon>
        <taxon>Fungi</taxon>
        <taxon>Dikarya</taxon>
        <taxon>Ascomycota</taxon>
        <taxon>Pezizomycotina</taxon>
        <taxon>Sordariomycetes</taxon>
        <taxon>Hypocreomycetidae</taxon>
        <taxon>Hypocreales</taxon>
        <taxon>Nectriaceae</taxon>
        <taxon>Fusarium</taxon>
        <taxon>Fusarium solani species complex</taxon>
    </lineage>
</organism>